<evidence type="ECO:0000256" key="10">
    <source>
        <dbReference type="SAM" id="Phobius"/>
    </source>
</evidence>
<dbReference type="PRINTS" id="PR00237">
    <property type="entry name" value="GPCRRHODOPSN"/>
</dbReference>
<accession>A0A8B7Y9V0</accession>
<dbReference type="SUPFAM" id="SSF81321">
    <property type="entry name" value="Family A G protein-coupled receptor-like"/>
    <property type="match status" value="1"/>
</dbReference>
<dbReference type="InterPro" id="IPR000276">
    <property type="entry name" value="GPCR_Rhodpsn"/>
</dbReference>
<organism evidence="12 13">
    <name type="scientific">Acanthaster planci</name>
    <name type="common">Crown-of-thorns starfish</name>
    <dbReference type="NCBI Taxonomy" id="133434"/>
    <lineage>
        <taxon>Eukaryota</taxon>
        <taxon>Metazoa</taxon>
        <taxon>Echinodermata</taxon>
        <taxon>Eleutherozoa</taxon>
        <taxon>Asterozoa</taxon>
        <taxon>Asteroidea</taxon>
        <taxon>Valvatacea</taxon>
        <taxon>Valvatida</taxon>
        <taxon>Acanthasteridae</taxon>
        <taxon>Acanthaster</taxon>
    </lineage>
</organism>
<feature type="region of interest" description="Disordered" evidence="9">
    <location>
        <begin position="330"/>
        <end position="349"/>
    </location>
</feature>
<feature type="transmembrane region" description="Helical" evidence="10">
    <location>
        <begin position="263"/>
        <end position="283"/>
    </location>
</feature>
<dbReference type="GO" id="GO:0005886">
    <property type="term" value="C:plasma membrane"/>
    <property type="evidence" value="ECO:0007669"/>
    <property type="project" value="UniProtKB-SubCell"/>
</dbReference>
<evidence type="ECO:0000256" key="3">
    <source>
        <dbReference type="ARBA" id="ARBA00022692"/>
    </source>
</evidence>
<feature type="transmembrane region" description="Helical" evidence="10">
    <location>
        <begin position="30"/>
        <end position="50"/>
    </location>
</feature>
<dbReference type="PROSITE" id="PS50262">
    <property type="entry name" value="G_PROTEIN_RECEP_F1_2"/>
    <property type="match status" value="1"/>
</dbReference>
<evidence type="ECO:0000256" key="5">
    <source>
        <dbReference type="ARBA" id="ARBA00023040"/>
    </source>
</evidence>
<dbReference type="OrthoDB" id="10044919at2759"/>
<dbReference type="CDD" id="cd00637">
    <property type="entry name" value="7tm_classA_rhodopsin-like"/>
    <property type="match status" value="1"/>
</dbReference>
<evidence type="ECO:0000256" key="6">
    <source>
        <dbReference type="ARBA" id="ARBA00023136"/>
    </source>
</evidence>
<dbReference type="InterPro" id="IPR017452">
    <property type="entry name" value="GPCR_Rhodpsn_7TM"/>
</dbReference>
<feature type="transmembrane region" description="Helical" evidence="10">
    <location>
        <begin position="198"/>
        <end position="218"/>
    </location>
</feature>
<keyword evidence="3 10" id="KW-0812">Transmembrane</keyword>
<feature type="transmembrane region" description="Helical" evidence="10">
    <location>
        <begin position="144"/>
        <end position="165"/>
    </location>
</feature>
<dbReference type="RefSeq" id="XP_022090018.1">
    <property type="nucleotide sequence ID" value="XM_022234326.1"/>
</dbReference>
<sequence>MDNTTNFSDLGNSTPGTMVLSTSERVGVSVMYLVILILSIGGNGGLIVAVTRSKSLQTRDNAFVVCLSVANLMTGLSLPWSVVGLLSSEGWPLTTEVPCQLAGHCLIISFGANLYSLAGIAINRVLIIVASPSTYQEWWTPAKVAVMVTVAWVLPFLTVLIPPLLSVGTVGYDENDHTCSFVGRDQNGHGYQLALTMVFYPIPIVSIIVSYVVIFVTIQHNFRHQKKQCAAAPSQPCDFSWGAGRESRKSHVKRQELHITLNLFINVCVVFLLNLPYGIALVLPDHHRVVLFSSLVFLMHSFVHPILYGFRHPQFNRAFRRMLHLTRGPRSPIGSAQQHSLQIPSITQL</sequence>
<dbReference type="PANTHER" id="PTHR24228:SF72">
    <property type="entry name" value="G-PROTEIN COUPLED RECEPTORS FAMILY 1 PROFILE DOMAIN-CONTAINING PROTEIN"/>
    <property type="match status" value="1"/>
</dbReference>
<feature type="transmembrane region" description="Helical" evidence="10">
    <location>
        <begin position="289"/>
        <end position="310"/>
    </location>
</feature>
<dbReference type="GeneID" id="110978957"/>
<feature type="compositionally biased region" description="Polar residues" evidence="9">
    <location>
        <begin position="334"/>
        <end position="349"/>
    </location>
</feature>
<dbReference type="GO" id="GO:0004930">
    <property type="term" value="F:G protein-coupled receptor activity"/>
    <property type="evidence" value="ECO:0007669"/>
    <property type="project" value="UniProtKB-KW"/>
</dbReference>
<gene>
    <name evidence="13" type="primary">LOC110978957</name>
</gene>
<evidence type="ECO:0000256" key="1">
    <source>
        <dbReference type="ARBA" id="ARBA00004651"/>
    </source>
</evidence>
<dbReference type="Pfam" id="PF00001">
    <property type="entry name" value="7tm_1"/>
    <property type="match status" value="1"/>
</dbReference>
<evidence type="ECO:0000256" key="4">
    <source>
        <dbReference type="ARBA" id="ARBA00022989"/>
    </source>
</evidence>
<feature type="transmembrane region" description="Helical" evidence="10">
    <location>
        <begin position="101"/>
        <end position="123"/>
    </location>
</feature>
<comment type="subcellular location">
    <subcellularLocation>
        <location evidence="1">Cell membrane</location>
        <topology evidence="1">Multi-pass membrane protein</topology>
    </subcellularLocation>
</comment>
<protein>
    <submittedName>
        <fullName evidence="13">Melatonin receptor type 1B-A-like</fullName>
    </submittedName>
</protein>
<dbReference type="PANTHER" id="PTHR24228">
    <property type="entry name" value="B2 BRADYKININ RECEPTOR/ANGIOTENSIN II RECEPTOR"/>
    <property type="match status" value="1"/>
</dbReference>
<evidence type="ECO:0000256" key="7">
    <source>
        <dbReference type="ARBA" id="ARBA00023170"/>
    </source>
</evidence>
<name>A0A8B7Y9V0_ACAPL</name>
<keyword evidence="2" id="KW-1003">Cell membrane</keyword>
<keyword evidence="4 10" id="KW-1133">Transmembrane helix</keyword>
<evidence type="ECO:0000256" key="9">
    <source>
        <dbReference type="SAM" id="MobiDB-lite"/>
    </source>
</evidence>
<keyword evidence="5" id="KW-0297">G-protein coupled receptor</keyword>
<dbReference type="Proteomes" id="UP000694845">
    <property type="component" value="Unplaced"/>
</dbReference>
<keyword evidence="12" id="KW-1185">Reference proteome</keyword>
<evidence type="ECO:0000259" key="11">
    <source>
        <dbReference type="PROSITE" id="PS50262"/>
    </source>
</evidence>
<evidence type="ECO:0000313" key="12">
    <source>
        <dbReference type="Proteomes" id="UP000694845"/>
    </source>
</evidence>
<evidence type="ECO:0000256" key="8">
    <source>
        <dbReference type="ARBA" id="ARBA00023224"/>
    </source>
</evidence>
<evidence type="ECO:0000313" key="13">
    <source>
        <dbReference type="RefSeq" id="XP_022090018.1"/>
    </source>
</evidence>
<dbReference type="KEGG" id="aplc:110978957"/>
<feature type="transmembrane region" description="Helical" evidence="10">
    <location>
        <begin position="62"/>
        <end position="81"/>
    </location>
</feature>
<evidence type="ECO:0000256" key="2">
    <source>
        <dbReference type="ARBA" id="ARBA00022475"/>
    </source>
</evidence>
<feature type="domain" description="G-protein coupled receptors family 1 profile" evidence="11">
    <location>
        <begin position="42"/>
        <end position="308"/>
    </location>
</feature>
<dbReference type="Gene3D" id="1.20.1070.10">
    <property type="entry name" value="Rhodopsin 7-helix transmembrane proteins"/>
    <property type="match status" value="1"/>
</dbReference>
<reference evidence="13" key="1">
    <citation type="submission" date="2025-08" db="UniProtKB">
        <authorList>
            <consortium name="RefSeq"/>
        </authorList>
    </citation>
    <scope>IDENTIFICATION</scope>
</reference>
<keyword evidence="8" id="KW-0807">Transducer</keyword>
<dbReference type="AlphaFoldDB" id="A0A8B7Y9V0"/>
<proteinExistence type="predicted"/>
<keyword evidence="6 10" id="KW-0472">Membrane</keyword>
<keyword evidence="7" id="KW-0675">Receptor</keyword>